<keyword evidence="5" id="KW-1185">Reference proteome</keyword>
<dbReference type="KEGG" id="scn:Solca_3996"/>
<feature type="chain" id="PRO_5003613187" description="Sulfatase-modifying factor enzyme-like domain-containing protein" evidence="2">
    <location>
        <begin position="26"/>
        <end position="392"/>
    </location>
</feature>
<dbReference type="SUPFAM" id="SSF56436">
    <property type="entry name" value="C-type lectin-like"/>
    <property type="match status" value="1"/>
</dbReference>
<sequence length="392" mass="43881">MYHKNYLLLFSAVPAVLFFVSCNKAKSSQTSQLFVNGKVDGIVSCTSNGLFPVDSALYMEGGGKEFYESKVNTVKPKGPTPKGMVFIPGGEFSMGGVNPVGMENGGQQNMNDARPIHRVYVDGFYMDETEVTNAEFTAFVKATGYITIAERKPTREEFPGAPEENLVAGSVVFTPPDHDVSLNDHYQWWQYVKGADWKHPLGPQSNIQGKDNYPVVHIAWEDAQAYAKWAGKRLPTEAEWEFAARGGDFGKMYAWGNQFKPDGKWMANIFQGKFPVSDEGKDGFVGIAPIKQFSASTYGLYDIAGNVWEWCEDWYRPDYYEELAHRDVARNPQGPDSAFDPMEPNEKKKVQRGGSFLCTDQYCTRYMVGTRGKGEFRSASNHVGLRCVKDLK</sequence>
<dbReference type="GO" id="GO:0120147">
    <property type="term" value="F:formylglycine-generating oxidase activity"/>
    <property type="evidence" value="ECO:0007669"/>
    <property type="project" value="TreeGrafter"/>
</dbReference>
<keyword evidence="2" id="KW-0732">Signal</keyword>
<dbReference type="Gene3D" id="3.90.1580.10">
    <property type="entry name" value="paralog of FGE (formylglycine-generating enzyme)"/>
    <property type="match status" value="1"/>
</dbReference>
<dbReference type="InterPro" id="IPR016187">
    <property type="entry name" value="CTDL_fold"/>
</dbReference>
<dbReference type="Pfam" id="PF03781">
    <property type="entry name" value="FGE-sulfatase"/>
    <property type="match status" value="1"/>
</dbReference>
<evidence type="ECO:0000259" key="3">
    <source>
        <dbReference type="Pfam" id="PF03781"/>
    </source>
</evidence>
<dbReference type="PROSITE" id="PS51257">
    <property type="entry name" value="PROKAR_LIPOPROTEIN"/>
    <property type="match status" value="1"/>
</dbReference>
<dbReference type="AlphaFoldDB" id="H8KMJ8"/>
<feature type="signal peptide" evidence="2">
    <location>
        <begin position="1"/>
        <end position="25"/>
    </location>
</feature>
<name>H8KMJ8_SOLCM</name>
<dbReference type="InterPro" id="IPR042095">
    <property type="entry name" value="SUMF_sf"/>
</dbReference>
<organism evidence="4 5">
    <name type="scientific">Solitalea canadensis (strain ATCC 29591 / DSM 3403 / JCM 21819 / LMG 8368 / NBRC 15130 / NCIMB 12057 / USAM 9D)</name>
    <name type="common">Flexibacter canadensis</name>
    <dbReference type="NCBI Taxonomy" id="929556"/>
    <lineage>
        <taxon>Bacteria</taxon>
        <taxon>Pseudomonadati</taxon>
        <taxon>Bacteroidota</taxon>
        <taxon>Sphingobacteriia</taxon>
        <taxon>Sphingobacteriales</taxon>
        <taxon>Sphingobacteriaceae</taxon>
        <taxon>Solitalea</taxon>
    </lineage>
</organism>
<feature type="domain" description="Sulfatase-modifying factor enzyme-like" evidence="3">
    <location>
        <begin position="82"/>
        <end position="389"/>
    </location>
</feature>
<dbReference type="InterPro" id="IPR051043">
    <property type="entry name" value="Sulfatase_Mod_Factor_Kinase"/>
</dbReference>
<dbReference type="HOGENOM" id="CLU_012431_4_0_10"/>
<dbReference type="eggNOG" id="COG1262">
    <property type="taxonomic scope" value="Bacteria"/>
</dbReference>
<proteinExistence type="predicted"/>
<feature type="region of interest" description="Disordered" evidence="1">
    <location>
        <begin position="331"/>
        <end position="350"/>
    </location>
</feature>
<evidence type="ECO:0000313" key="5">
    <source>
        <dbReference type="Proteomes" id="UP000007590"/>
    </source>
</evidence>
<evidence type="ECO:0000256" key="2">
    <source>
        <dbReference type="SAM" id="SignalP"/>
    </source>
</evidence>
<dbReference type="PANTHER" id="PTHR23150:SF19">
    <property type="entry name" value="FORMYLGLYCINE-GENERATING ENZYME"/>
    <property type="match status" value="1"/>
</dbReference>
<evidence type="ECO:0000313" key="4">
    <source>
        <dbReference type="EMBL" id="AFD08989.1"/>
    </source>
</evidence>
<dbReference type="Proteomes" id="UP000007590">
    <property type="component" value="Chromosome"/>
</dbReference>
<dbReference type="PANTHER" id="PTHR23150">
    <property type="entry name" value="SULFATASE MODIFYING FACTOR 1, 2"/>
    <property type="match status" value="1"/>
</dbReference>
<gene>
    <name evidence="4" type="ordered locus">Solca_3996</name>
</gene>
<protein>
    <recommendedName>
        <fullName evidence="3">Sulfatase-modifying factor enzyme-like domain-containing protein</fullName>
    </recommendedName>
</protein>
<accession>H8KMJ8</accession>
<evidence type="ECO:0000256" key="1">
    <source>
        <dbReference type="SAM" id="MobiDB-lite"/>
    </source>
</evidence>
<dbReference type="EMBL" id="CP003349">
    <property type="protein sequence ID" value="AFD08989.1"/>
    <property type="molecule type" value="Genomic_DNA"/>
</dbReference>
<dbReference type="STRING" id="929556.Solca_3996"/>
<dbReference type="InterPro" id="IPR005532">
    <property type="entry name" value="SUMF_dom"/>
</dbReference>
<reference evidence="4" key="1">
    <citation type="submission" date="2012-02" db="EMBL/GenBank/DDBJ databases">
        <title>The complete genome of Solitalea canadensis DSM 3403.</title>
        <authorList>
            <consortium name="US DOE Joint Genome Institute (JGI-PGF)"/>
            <person name="Lucas S."/>
            <person name="Copeland A."/>
            <person name="Lapidus A."/>
            <person name="Glavina del Rio T."/>
            <person name="Dalin E."/>
            <person name="Tice H."/>
            <person name="Bruce D."/>
            <person name="Goodwin L."/>
            <person name="Pitluck S."/>
            <person name="Peters L."/>
            <person name="Ovchinnikova G."/>
            <person name="Lu M."/>
            <person name="Kyrpides N."/>
            <person name="Mavromatis K."/>
            <person name="Ivanova N."/>
            <person name="Brettin T."/>
            <person name="Detter J.C."/>
            <person name="Han C."/>
            <person name="Larimer F."/>
            <person name="Land M."/>
            <person name="Hauser L."/>
            <person name="Markowitz V."/>
            <person name="Cheng J.-F."/>
            <person name="Hugenholtz P."/>
            <person name="Woyke T."/>
            <person name="Wu D."/>
            <person name="Spring S."/>
            <person name="Schroeder M."/>
            <person name="Kopitz M."/>
            <person name="Brambilla E."/>
            <person name="Klenk H.-P."/>
            <person name="Eisen J.A."/>
        </authorList>
    </citation>
    <scope>NUCLEOTIDE SEQUENCE</scope>
    <source>
        <strain evidence="4">DSM 3403</strain>
    </source>
</reference>